<sequence>MNYLVFNQQYVDDIFSQPSQPGIFTLHSENAEIKTEIDALEAESKVFLPGVMLWTCKNAALRVWKKTLKMVLRDIFMGFDGWNHDLTQ</sequence>
<comment type="caution">
    <text evidence="1">The sequence shown here is derived from an EMBL/GenBank/DDBJ whole genome shotgun (WGS) entry which is preliminary data.</text>
</comment>
<gene>
    <name evidence="1" type="ORF">LTSESEN_4838</name>
</gene>
<dbReference type="PATRIC" id="fig|913082.3.peg.3757"/>
<evidence type="ECO:0000313" key="2">
    <source>
        <dbReference type="Proteomes" id="UP000005065"/>
    </source>
</evidence>
<dbReference type="BioCyc" id="SENT913082:G120J-64-MONOMER"/>
<evidence type="ECO:0000313" key="1">
    <source>
        <dbReference type="EMBL" id="EHC82722.1"/>
    </source>
</evidence>
<dbReference type="Proteomes" id="UP000005065">
    <property type="component" value="Unassembled WGS sequence"/>
</dbReference>
<protein>
    <submittedName>
        <fullName evidence="1">Uncharacterized protein</fullName>
    </submittedName>
</protein>
<reference evidence="1 2" key="1">
    <citation type="journal article" date="2011" name="BMC Genomics">
        <title>Genome sequencing reveals diversification of virulence factor content and possible host adaptation in distinct subpopulations of Salmonella enterica.</title>
        <authorList>
            <person name="den Bakker H.C."/>
            <person name="Moreno Switt A.I."/>
            <person name="Govoni G."/>
            <person name="Cummings C.A."/>
            <person name="Ranieri M.L."/>
            <person name="Degoricija L."/>
            <person name="Hoelzer K."/>
            <person name="Rodriguez-Rivera L.D."/>
            <person name="Brown S."/>
            <person name="Bolchacova E."/>
            <person name="Furtado M.R."/>
            <person name="Wiedmann M."/>
        </authorList>
    </citation>
    <scope>NUCLEOTIDE SEQUENCE [LARGE SCALE GENOMIC DNA]</scope>
    <source>
        <strain evidence="1 2">A4-543</strain>
    </source>
</reference>
<organism evidence="1 2">
    <name type="scientific">Salmonella enterica subsp. enterica serovar Senftenberg str. A4-543</name>
    <dbReference type="NCBI Taxonomy" id="913082"/>
    <lineage>
        <taxon>Bacteria</taxon>
        <taxon>Pseudomonadati</taxon>
        <taxon>Pseudomonadota</taxon>
        <taxon>Gammaproteobacteria</taxon>
        <taxon>Enterobacterales</taxon>
        <taxon>Enterobacteriaceae</taxon>
        <taxon>Salmonella</taxon>
    </lineage>
</organism>
<name>G5R5E2_SALSE</name>
<accession>G5R5E2</accession>
<dbReference type="EMBL" id="AFCU01001566">
    <property type="protein sequence ID" value="EHC82722.1"/>
    <property type="molecule type" value="Genomic_DNA"/>
</dbReference>
<dbReference type="AlphaFoldDB" id="G5R5E2"/>
<proteinExistence type="predicted"/>